<reference evidence="1 2" key="1">
    <citation type="submission" date="2019-06" db="EMBL/GenBank/DDBJ databases">
        <title>Sorghum-associated microbial communities from plants grown in Nebraska, USA.</title>
        <authorList>
            <person name="Schachtman D."/>
        </authorList>
    </citation>
    <scope>NUCLEOTIDE SEQUENCE [LARGE SCALE GENOMIC DNA]</scope>
    <source>
        <strain evidence="1 2">1225</strain>
    </source>
</reference>
<protein>
    <recommendedName>
        <fullName evidence="3">DUF4352 domain-containing protein</fullName>
    </recommendedName>
</protein>
<dbReference type="AlphaFoldDB" id="A0A561QBB1"/>
<accession>A0A561QBB1</accession>
<sequence>MKRPNVLNKAGKAARARVLAGIGGFLAAGLSLGLSIFESRNPGEIAHALPGTRINADRWGVTLHAATVATTMPNGSRLTPGKRAVVVNLTIENLTSQSSNLYGEALALANITGASRPQFFLDRDQEILWDLQPAMPEEVSAVWEVPMTQALLASLDVTVIGAVFKRADNLYAAPGWFTGSAVAQVDLPIAENGTGAMTRDTR</sequence>
<dbReference type="OrthoDB" id="5998046at2"/>
<gene>
    <name evidence="1" type="ORF">FHW37_111155</name>
</gene>
<dbReference type="Proteomes" id="UP000320653">
    <property type="component" value="Unassembled WGS sequence"/>
</dbReference>
<comment type="caution">
    <text evidence="1">The sequence shown here is derived from an EMBL/GenBank/DDBJ whole genome shotgun (WGS) entry which is preliminary data.</text>
</comment>
<proteinExistence type="predicted"/>
<evidence type="ECO:0000313" key="1">
    <source>
        <dbReference type="EMBL" id="TWF47652.1"/>
    </source>
</evidence>
<keyword evidence="2" id="KW-1185">Reference proteome</keyword>
<evidence type="ECO:0000313" key="2">
    <source>
        <dbReference type="Proteomes" id="UP000320653"/>
    </source>
</evidence>
<dbReference type="RefSeq" id="WP_145642527.1">
    <property type="nucleotide sequence ID" value="NZ_VIWP01000011.1"/>
</dbReference>
<name>A0A561QBB1_9HYPH</name>
<dbReference type="EMBL" id="VIWP01000011">
    <property type="protein sequence ID" value="TWF47652.1"/>
    <property type="molecule type" value="Genomic_DNA"/>
</dbReference>
<evidence type="ECO:0008006" key="3">
    <source>
        <dbReference type="Google" id="ProtNLM"/>
    </source>
</evidence>
<organism evidence="1 2">
    <name type="scientific">Neorhizobium alkalisoli</name>
    <dbReference type="NCBI Taxonomy" id="528178"/>
    <lineage>
        <taxon>Bacteria</taxon>
        <taxon>Pseudomonadati</taxon>
        <taxon>Pseudomonadota</taxon>
        <taxon>Alphaproteobacteria</taxon>
        <taxon>Hyphomicrobiales</taxon>
        <taxon>Rhizobiaceae</taxon>
        <taxon>Rhizobium/Agrobacterium group</taxon>
        <taxon>Neorhizobium</taxon>
    </lineage>
</organism>